<dbReference type="Proteomes" id="UP001189429">
    <property type="component" value="Unassembled WGS sequence"/>
</dbReference>
<organism evidence="1 2">
    <name type="scientific">Prorocentrum cordatum</name>
    <dbReference type="NCBI Taxonomy" id="2364126"/>
    <lineage>
        <taxon>Eukaryota</taxon>
        <taxon>Sar</taxon>
        <taxon>Alveolata</taxon>
        <taxon>Dinophyceae</taxon>
        <taxon>Prorocentrales</taxon>
        <taxon>Prorocentraceae</taxon>
        <taxon>Prorocentrum</taxon>
    </lineage>
</organism>
<gene>
    <name evidence="1" type="ORF">PCOR1329_LOCUS57468</name>
</gene>
<proteinExistence type="predicted"/>
<evidence type="ECO:0000313" key="2">
    <source>
        <dbReference type="Proteomes" id="UP001189429"/>
    </source>
</evidence>
<feature type="non-terminal residue" evidence="1">
    <location>
        <position position="220"/>
    </location>
</feature>
<feature type="non-terminal residue" evidence="1">
    <location>
        <position position="1"/>
    </location>
</feature>
<keyword evidence="2" id="KW-1185">Reference proteome</keyword>
<sequence>ADHYKPDPERARQDHMEAAGRRQLLSQVGQTAEQSKCYKSIAKLPPEEAAVVERSKPKRLPPFVLSPPHEAIPVFHKGWTLVEGTWSDPDKFVLELKLRAERNKMVHEYLLGGFPVWYPSSGSSMWPLVRSHGFCTFHPIQAVIAEAGPGCVVKEASTVQKGDIVFCLVQPQHQYYAHIVIKAEWDFHRREYKYWIGCIRQNINGYCFREHIFGILVDVQ</sequence>
<accession>A0ABN9VFH0</accession>
<reference evidence="1" key="1">
    <citation type="submission" date="2023-10" db="EMBL/GenBank/DDBJ databases">
        <authorList>
            <person name="Chen Y."/>
            <person name="Shah S."/>
            <person name="Dougan E. K."/>
            <person name="Thang M."/>
            <person name="Chan C."/>
        </authorList>
    </citation>
    <scope>NUCLEOTIDE SEQUENCE [LARGE SCALE GENOMIC DNA]</scope>
</reference>
<name>A0ABN9VFH0_9DINO</name>
<dbReference type="EMBL" id="CAUYUJ010017102">
    <property type="protein sequence ID" value="CAK0871781.1"/>
    <property type="molecule type" value="Genomic_DNA"/>
</dbReference>
<comment type="caution">
    <text evidence="1">The sequence shown here is derived from an EMBL/GenBank/DDBJ whole genome shotgun (WGS) entry which is preliminary data.</text>
</comment>
<protein>
    <submittedName>
        <fullName evidence="1">Uncharacterized protein</fullName>
    </submittedName>
</protein>
<evidence type="ECO:0000313" key="1">
    <source>
        <dbReference type="EMBL" id="CAK0871781.1"/>
    </source>
</evidence>